<name>A0ABD5UQV2_9EURY</name>
<gene>
    <name evidence="3" type="ORF">ACFQE9_03835</name>
</gene>
<dbReference type="Proteomes" id="UP001596296">
    <property type="component" value="Unassembled WGS sequence"/>
</dbReference>
<evidence type="ECO:0000256" key="1">
    <source>
        <dbReference type="SAM" id="MobiDB-lite"/>
    </source>
</evidence>
<proteinExistence type="predicted"/>
<keyword evidence="4" id="KW-1185">Reference proteome</keyword>
<evidence type="ECO:0000259" key="2">
    <source>
        <dbReference type="Pfam" id="PF01850"/>
    </source>
</evidence>
<evidence type="ECO:0000313" key="4">
    <source>
        <dbReference type="Proteomes" id="UP001596296"/>
    </source>
</evidence>
<evidence type="ECO:0000313" key="3">
    <source>
        <dbReference type="EMBL" id="MFC6891751.1"/>
    </source>
</evidence>
<accession>A0ABD5UQV2</accession>
<dbReference type="RefSeq" id="WP_379740583.1">
    <property type="nucleotide sequence ID" value="NZ_JBHSVN010000001.1"/>
</dbReference>
<dbReference type="AlphaFoldDB" id="A0ABD5UQV2"/>
<dbReference type="EMBL" id="JBHSXL010000003">
    <property type="protein sequence ID" value="MFC6891751.1"/>
    <property type="molecule type" value="Genomic_DNA"/>
</dbReference>
<sequence length="139" mass="15376">MYLDTDVVLAVLKADDRLSSAVDLDAIDDPKTSVSTCIEVQYAMEDEWTRERVTSVNESLTDEGIELVPLRESHVAAGGALQRKYDRLNLFDAVHLGTADGLSETLVPASVFRPVDRRSRADRSSPDSGQPSRERIRNS</sequence>
<reference evidence="3 4" key="1">
    <citation type="journal article" date="2019" name="Int. J. Syst. Evol. Microbiol.">
        <title>The Global Catalogue of Microorganisms (GCM) 10K type strain sequencing project: providing services to taxonomists for standard genome sequencing and annotation.</title>
        <authorList>
            <consortium name="The Broad Institute Genomics Platform"/>
            <consortium name="The Broad Institute Genome Sequencing Center for Infectious Disease"/>
            <person name="Wu L."/>
            <person name="Ma J."/>
        </authorList>
    </citation>
    <scope>NUCLEOTIDE SEQUENCE [LARGE SCALE GENOMIC DNA]</scope>
    <source>
        <strain evidence="3 4">SKJ47</strain>
    </source>
</reference>
<dbReference type="Gene3D" id="3.40.50.1010">
    <property type="entry name" value="5'-nuclease"/>
    <property type="match status" value="1"/>
</dbReference>
<feature type="region of interest" description="Disordered" evidence="1">
    <location>
        <begin position="116"/>
        <end position="139"/>
    </location>
</feature>
<feature type="compositionally biased region" description="Basic and acidic residues" evidence="1">
    <location>
        <begin position="116"/>
        <end position="125"/>
    </location>
</feature>
<dbReference type="Pfam" id="PF01850">
    <property type="entry name" value="PIN"/>
    <property type="match status" value="1"/>
</dbReference>
<dbReference type="InterPro" id="IPR002716">
    <property type="entry name" value="PIN_dom"/>
</dbReference>
<comment type="caution">
    <text evidence="3">The sequence shown here is derived from an EMBL/GenBank/DDBJ whole genome shotgun (WGS) entry which is preliminary data.</text>
</comment>
<organism evidence="3 4">
    <name type="scientific">Halopenitus salinus</name>
    <dbReference type="NCBI Taxonomy" id="1198295"/>
    <lineage>
        <taxon>Archaea</taxon>
        <taxon>Methanobacteriati</taxon>
        <taxon>Methanobacteriota</taxon>
        <taxon>Stenosarchaea group</taxon>
        <taxon>Halobacteria</taxon>
        <taxon>Halobacteriales</taxon>
        <taxon>Haloferacaceae</taxon>
        <taxon>Halopenitus</taxon>
    </lineage>
</organism>
<dbReference type="SUPFAM" id="SSF88723">
    <property type="entry name" value="PIN domain-like"/>
    <property type="match status" value="1"/>
</dbReference>
<protein>
    <submittedName>
        <fullName evidence="3">PIN domain-containing protein</fullName>
    </submittedName>
</protein>
<feature type="domain" description="PIN" evidence="2">
    <location>
        <begin position="1"/>
        <end position="105"/>
    </location>
</feature>
<dbReference type="InterPro" id="IPR029060">
    <property type="entry name" value="PIN-like_dom_sf"/>
</dbReference>